<feature type="domain" description="ABC3 transporter permease C-terminal" evidence="8">
    <location>
        <begin position="269"/>
        <end position="378"/>
    </location>
</feature>
<dbReference type="GO" id="GO:0005886">
    <property type="term" value="C:plasma membrane"/>
    <property type="evidence" value="ECO:0007669"/>
    <property type="project" value="UniProtKB-SubCell"/>
</dbReference>
<feature type="transmembrane region" description="Helical" evidence="7">
    <location>
        <begin position="355"/>
        <end position="374"/>
    </location>
</feature>
<dbReference type="EMBL" id="CP073041">
    <property type="protein sequence ID" value="UXE59154.1"/>
    <property type="molecule type" value="Genomic_DNA"/>
</dbReference>
<feature type="transmembrane region" description="Helical" evidence="7">
    <location>
        <begin position="15"/>
        <end position="37"/>
    </location>
</feature>
<protein>
    <submittedName>
        <fullName evidence="10">ABC transporter permease DevC</fullName>
    </submittedName>
</protein>
<dbReference type="InterPro" id="IPR025857">
    <property type="entry name" value="MacB_PCD"/>
</dbReference>
<dbReference type="PIRSF" id="PIRSF031773">
    <property type="entry name" value="DevC"/>
    <property type="match status" value="1"/>
</dbReference>
<evidence type="ECO:0000256" key="2">
    <source>
        <dbReference type="ARBA" id="ARBA00022448"/>
    </source>
</evidence>
<evidence type="ECO:0000256" key="1">
    <source>
        <dbReference type="ARBA" id="ARBA00004651"/>
    </source>
</evidence>
<dbReference type="NCBIfam" id="TIGR01185">
    <property type="entry name" value="devC"/>
    <property type="match status" value="1"/>
</dbReference>
<name>A0A977PU47_9CYAN</name>
<dbReference type="InterPro" id="IPR051125">
    <property type="entry name" value="ABC-4/HrtB_transporter"/>
</dbReference>
<reference evidence="10" key="1">
    <citation type="submission" date="2021-04" db="EMBL/GenBank/DDBJ databases">
        <title>Genome sequence of Woronichinia naegeliana from Washington state freshwater lake bloom.</title>
        <authorList>
            <person name="Dreher T.W."/>
        </authorList>
    </citation>
    <scope>NUCLEOTIDE SEQUENCE</scope>
    <source>
        <strain evidence="10">WA131</strain>
    </source>
</reference>
<dbReference type="AlphaFoldDB" id="A0A977PU47"/>
<evidence type="ECO:0000256" key="5">
    <source>
        <dbReference type="ARBA" id="ARBA00022989"/>
    </source>
</evidence>
<gene>
    <name evidence="10" type="primary">devC</name>
    <name evidence="10" type="ORF">KA717_24930</name>
</gene>
<keyword evidence="5 7" id="KW-1133">Transmembrane helix</keyword>
<dbReference type="InterPro" id="IPR005891">
    <property type="entry name" value="DevC"/>
</dbReference>
<keyword evidence="2" id="KW-0813">Transport</keyword>
<evidence type="ECO:0000256" key="4">
    <source>
        <dbReference type="ARBA" id="ARBA00022692"/>
    </source>
</evidence>
<dbReference type="Proteomes" id="UP001065613">
    <property type="component" value="Chromosome"/>
</dbReference>
<accession>A0A977PU47</accession>
<comment type="subcellular location">
    <subcellularLocation>
        <location evidence="1">Cell membrane</location>
        <topology evidence="1">Multi-pass membrane protein</topology>
    </subcellularLocation>
</comment>
<dbReference type="Pfam" id="PF02687">
    <property type="entry name" value="FtsX"/>
    <property type="match status" value="1"/>
</dbReference>
<organism evidence="10">
    <name type="scientific">Woronichinia naegeliana WA131</name>
    <dbReference type="NCBI Taxonomy" id="2824559"/>
    <lineage>
        <taxon>Bacteria</taxon>
        <taxon>Bacillati</taxon>
        <taxon>Cyanobacteriota</taxon>
        <taxon>Cyanophyceae</taxon>
        <taxon>Synechococcales</taxon>
        <taxon>Coelosphaeriaceae</taxon>
        <taxon>Woronichinia</taxon>
    </lineage>
</organism>
<evidence type="ECO:0000256" key="6">
    <source>
        <dbReference type="ARBA" id="ARBA00023136"/>
    </source>
</evidence>
<sequence>MKIPLSWHQLTHERMRLAVAIAGIAFADILMFMQLGFKNALFDSAVRLPKSLKGDIFLVSSQTDTFIAPKNFSARRLYEVMGINGIQNINPMYMNVSVWKNPDTKATRQIFVIGFNPVHNVLDLPGIADNLDLTKQPDVVLFDQRSRAEFGPIKQDFLAGKTVTTEVANRNITVGGLFTLGSSFGADGFIVTSDLNFFRLFPDRQKGLINVGVIQLEPGANLNQVYQEVRQKLSEGDVKVFTKAELIEYERNYWQKRTTIGFIFGLGTVMGFIVGTVIVYQILYTDVSDHLPEYATLKAMGYADTYLLIVVFQEAILLAIVGFVPSLGLAFFLYSNTAKATGLPIMMTLARATQVLILTVVMCVISGAIAVGKLRAADPADIF</sequence>
<feature type="transmembrane region" description="Helical" evidence="7">
    <location>
        <begin position="306"/>
        <end position="334"/>
    </location>
</feature>
<evidence type="ECO:0000256" key="3">
    <source>
        <dbReference type="ARBA" id="ARBA00022475"/>
    </source>
</evidence>
<dbReference type="Pfam" id="PF12704">
    <property type="entry name" value="MacB_PCD"/>
    <property type="match status" value="1"/>
</dbReference>
<evidence type="ECO:0000313" key="10">
    <source>
        <dbReference type="EMBL" id="UXE59154.1"/>
    </source>
</evidence>
<feature type="transmembrane region" description="Helical" evidence="7">
    <location>
        <begin position="260"/>
        <end position="283"/>
    </location>
</feature>
<dbReference type="PANTHER" id="PTHR43738:SF1">
    <property type="entry name" value="HEMIN TRANSPORT SYSTEM PERMEASE PROTEIN HRTB-RELATED"/>
    <property type="match status" value="1"/>
</dbReference>
<dbReference type="PANTHER" id="PTHR43738">
    <property type="entry name" value="ABC TRANSPORTER, MEMBRANE PROTEIN"/>
    <property type="match status" value="1"/>
</dbReference>
<evidence type="ECO:0000256" key="7">
    <source>
        <dbReference type="SAM" id="Phobius"/>
    </source>
</evidence>
<keyword evidence="6 7" id="KW-0472">Membrane</keyword>
<keyword evidence="4 7" id="KW-0812">Transmembrane</keyword>
<feature type="domain" description="MacB-like periplasmic core" evidence="9">
    <location>
        <begin position="18"/>
        <end position="231"/>
    </location>
</feature>
<proteinExistence type="predicted"/>
<keyword evidence="3" id="KW-1003">Cell membrane</keyword>
<evidence type="ECO:0000259" key="8">
    <source>
        <dbReference type="Pfam" id="PF02687"/>
    </source>
</evidence>
<dbReference type="InterPro" id="IPR003838">
    <property type="entry name" value="ABC3_permease_C"/>
</dbReference>
<dbReference type="KEGG" id="wna:KA717_24930"/>
<evidence type="ECO:0000259" key="9">
    <source>
        <dbReference type="Pfam" id="PF12704"/>
    </source>
</evidence>